<dbReference type="PROSITE" id="PS51918">
    <property type="entry name" value="RADICAL_SAM"/>
    <property type="match status" value="1"/>
</dbReference>
<dbReference type="InterPro" id="IPR007197">
    <property type="entry name" value="rSAM"/>
</dbReference>
<dbReference type="Gene3D" id="3.20.20.70">
    <property type="entry name" value="Aldolase class I"/>
    <property type="match status" value="1"/>
</dbReference>
<evidence type="ECO:0000256" key="2">
    <source>
        <dbReference type="ARBA" id="ARBA00022691"/>
    </source>
</evidence>
<proteinExistence type="predicted"/>
<dbReference type="InterPro" id="IPR058240">
    <property type="entry name" value="rSAM_sf"/>
</dbReference>
<dbReference type="PANTHER" id="PTHR11228">
    <property type="entry name" value="RADICAL SAM DOMAIN PROTEIN"/>
    <property type="match status" value="1"/>
</dbReference>
<accession>A0A1H7K4Y8</accession>
<reference evidence="10 11" key="1">
    <citation type="submission" date="2018-08" db="EMBL/GenBank/DDBJ databases">
        <title>A genome reference for cultivated species of the human gut microbiota.</title>
        <authorList>
            <person name="Zou Y."/>
            <person name="Xue W."/>
            <person name="Luo G."/>
        </authorList>
    </citation>
    <scope>NUCLEOTIDE SEQUENCE [LARGE SCALE GENOMIC DNA]</scope>
    <source>
        <strain evidence="8 11">AM09-18</strain>
        <strain evidence="7 10">TF05-18</strain>
    </source>
</reference>
<dbReference type="CDD" id="cd01335">
    <property type="entry name" value="Radical_SAM"/>
    <property type="match status" value="1"/>
</dbReference>
<dbReference type="PANTHER" id="PTHR11228:SF7">
    <property type="entry name" value="PQQA PEPTIDE CYCLASE"/>
    <property type="match status" value="1"/>
</dbReference>
<comment type="caution">
    <text evidence="9">The sequence shown here is derived from an EMBL/GenBank/DDBJ whole genome shotgun (WGS) entry which is preliminary data.</text>
</comment>
<dbReference type="AlphaFoldDB" id="A0A1H7K4Y8"/>
<dbReference type="SFLD" id="SFLDS00029">
    <property type="entry name" value="Radical_SAM"/>
    <property type="match status" value="1"/>
</dbReference>
<protein>
    <submittedName>
        <fullName evidence="9">Putative antilisterial bacteriocin subtilosin biosynthesis protein, AlbA-like</fullName>
    </submittedName>
    <submittedName>
        <fullName evidence="7">Radical SAM protein</fullName>
    </submittedName>
</protein>
<evidence type="ECO:0000313" key="12">
    <source>
        <dbReference type="Proteomes" id="UP000408523"/>
    </source>
</evidence>
<evidence type="ECO:0000256" key="4">
    <source>
        <dbReference type="ARBA" id="ARBA00023004"/>
    </source>
</evidence>
<dbReference type="SFLD" id="SFLDG01386">
    <property type="entry name" value="main_SPASM_domain-containing"/>
    <property type="match status" value="1"/>
</dbReference>
<organism evidence="9 12">
    <name type="scientific">Phocaeicola vulgatus</name>
    <name type="common">Bacteroides vulgatus</name>
    <dbReference type="NCBI Taxonomy" id="821"/>
    <lineage>
        <taxon>Bacteria</taxon>
        <taxon>Pseudomonadati</taxon>
        <taxon>Bacteroidota</taxon>
        <taxon>Bacteroidia</taxon>
        <taxon>Bacteroidales</taxon>
        <taxon>Bacteroidaceae</taxon>
        <taxon>Phocaeicola</taxon>
    </lineage>
</organism>
<dbReference type="InterPro" id="IPR050377">
    <property type="entry name" value="Radical_SAM_PqqE_MftC-like"/>
</dbReference>
<keyword evidence="4" id="KW-0408">Iron</keyword>
<keyword evidence="5" id="KW-0411">Iron-sulfur</keyword>
<keyword evidence="2" id="KW-0949">S-adenosyl-L-methionine</keyword>
<keyword evidence="3" id="KW-0479">Metal-binding</keyword>
<dbReference type="GO" id="GO:0046872">
    <property type="term" value="F:metal ion binding"/>
    <property type="evidence" value="ECO:0007669"/>
    <property type="project" value="UniProtKB-KW"/>
</dbReference>
<dbReference type="InterPro" id="IPR013785">
    <property type="entry name" value="Aldolase_TIM"/>
</dbReference>
<dbReference type="SFLD" id="SFLDG01067">
    <property type="entry name" value="SPASM/twitch_domain_containing"/>
    <property type="match status" value="1"/>
</dbReference>
<dbReference type="InterPro" id="IPR023885">
    <property type="entry name" value="4Fe4S-binding_SPASM_dom"/>
</dbReference>
<gene>
    <name evidence="9" type="primary">albA_4</name>
    <name evidence="8" type="ORF">DW105_02050</name>
    <name evidence="7" type="ORF">DXC44_07080</name>
    <name evidence="9" type="ORF">EH214_02199</name>
</gene>
<comment type="cofactor">
    <cofactor evidence="1">
        <name>[4Fe-4S] cluster</name>
        <dbReference type="ChEBI" id="CHEBI:49883"/>
    </cofactor>
</comment>
<dbReference type="GO" id="GO:0051536">
    <property type="term" value="F:iron-sulfur cluster binding"/>
    <property type="evidence" value="ECO:0007669"/>
    <property type="project" value="UniProtKB-KW"/>
</dbReference>
<dbReference type="GO" id="GO:0003824">
    <property type="term" value="F:catalytic activity"/>
    <property type="evidence" value="ECO:0007669"/>
    <property type="project" value="InterPro"/>
</dbReference>
<evidence type="ECO:0000313" key="7">
    <source>
        <dbReference type="EMBL" id="RGL87182.1"/>
    </source>
</evidence>
<dbReference type="NCBIfam" id="TIGR04085">
    <property type="entry name" value="rSAM_more_4Fe4S"/>
    <property type="match status" value="1"/>
</dbReference>
<sequence>MIINDLTTKYTLANNWILRTDPYYESRKYSVYDITSRLTLYVTRSCYTLLKIFHDKALSFSSLYEAIEQKNIKIDWEGFWNLCKEVEPLNFLVPSEFPLHKGDGFPNGDGVCGYDVPITSTPLTAELHFTHNCNLRCKHCFQGSSPNSSRYKELGVSDWIGIFEQFEDCRMHNVTLTGGEIMFYPHFSEVFNNIVDKRINYRVLTNGTLINSSNVEALSRKNVSLTISLDGHSDKQHDQLRGKGVFNKVVKNIELLVAHGAKVSLTYTINSNNYLYLQEAVKLAISLGVKGIFFGFTDRIGRANENLTLILSRSQREIVKHNFAQLEEEYGHLLSLSLVEVATLERYHEFVNNKVYCSAGTTHIGVSSDGKLYPCIYAFGHEELLIGDLMKENLKELWENRDKWRMFRGGFSLENIDTCSTCTLNKKCSLMTCRLRNYDQGNSFYNKPIECAVDYSIAL</sequence>
<evidence type="ECO:0000256" key="5">
    <source>
        <dbReference type="ARBA" id="ARBA00023014"/>
    </source>
</evidence>
<dbReference type="Pfam" id="PF04055">
    <property type="entry name" value="Radical_SAM"/>
    <property type="match status" value="1"/>
</dbReference>
<dbReference type="Proteomes" id="UP000408523">
    <property type="component" value="Unassembled WGS sequence"/>
</dbReference>
<dbReference type="EMBL" id="QRMN01000003">
    <property type="protein sequence ID" value="RHJ80387.1"/>
    <property type="molecule type" value="Genomic_DNA"/>
</dbReference>
<dbReference type="EMBL" id="QSSN01000006">
    <property type="protein sequence ID" value="RGL87182.1"/>
    <property type="molecule type" value="Genomic_DNA"/>
</dbReference>
<dbReference type="CDD" id="cd21109">
    <property type="entry name" value="SPASM"/>
    <property type="match status" value="1"/>
</dbReference>
<dbReference type="EMBL" id="RWHZ01000026">
    <property type="protein sequence ID" value="TSE48558.1"/>
    <property type="molecule type" value="Genomic_DNA"/>
</dbReference>
<evidence type="ECO:0000313" key="8">
    <source>
        <dbReference type="EMBL" id="RHJ80387.1"/>
    </source>
</evidence>
<dbReference type="Proteomes" id="UP000283958">
    <property type="component" value="Unassembled WGS sequence"/>
</dbReference>
<name>A0A1H7K4Y8_PHOVU</name>
<evidence type="ECO:0000313" key="10">
    <source>
        <dbReference type="Proteomes" id="UP000261278"/>
    </source>
</evidence>
<evidence type="ECO:0000313" key="9">
    <source>
        <dbReference type="EMBL" id="TSE48558.1"/>
    </source>
</evidence>
<evidence type="ECO:0000256" key="3">
    <source>
        <dbReference type="ARBA" id="ARBA00022723"/>
    </source>
</evidence>
<feature type="domain" description="Radical SAM core" evidence="6">
    <location>
        <begin position="119"/>
        <end position="333"/>
    </location>
</feature>
<dbReference type="SUPFAM" id="SSF102114">
    <property type="entry name" value="Radical SAM enzymes"/>
    <property type="match status" value="1"/>
</dbReference>
<evidence type="ECO:0000313" key="11">
    <source>
        <dbReference type="Proteomes" id="UP000283958"/>
    </source>
</evidence>
<evidence type="ECO:0000256" key="1">
    <source>
        <dbReference type="ARBA" id="ARBA00001966"/>
    </source>
</evidence>
<reference evidence="9 12" key="2">
    <citation type="journal article" date="2019" name="Nat. Commun.">
        <title>Gram positive-like bacteriocins with broad spectrum anti-Bacteroidales activity encoded on mobile elements of the human gut microbiota.</title>
        <authorList>
            <person name="Bechon N."/>
            <person name="Coyne M.J.Jr."/>
            <person name="Laclare-Mceneany V."/>
            <person name="Chatzidaki-Livanis M."/>
            <person name="Ghigo J.-M."/>
            <person name="Comstock L.E."/>
        </authorList>
    </citation>
    <scope>NUCLEOTIDE SEQUENCE [LARGE SCALE GENOMIC DNA]</scope>
    <source>
        <strain evidence="9 12">CL01T12C17</strain>
    </source>
</reference>
<dbReference type="Pfam" id="PF13186">
    <property type="entry name" value="SPASM"/>
    <property type="match status" value="1"/>
</dbReference>
<dbReference type="Proteomes" id="UP000261278">
    <property type="component" value="Unassembled WGS sequence"/>
</dbReference>
<evidence type="ECO:0000259" key="6">
    <source>
        <dbReference type="PROSITE" id="PS51918"/>
    </source>
</evidence>
<dbReference type="RefSeq" id="WP_008655343.1">
    <property type="nucleotide sequence ID" value="NZ_CAXSKM010000001.1"/>
</dbReference>